<evidence type="ECO:0000313" key="1">
    <source>
        <dbReference type="EMBL" id="KAI2382671.1"/>
    </source>
</evidence>
<protein>
    <submittedName>
        <fullName evidence="1">Uncharacterized protein</fullName>
    </submittedName>
</protein>
<comment type="caution">
    <text evidence="1">The sequence shown here is derived from an EMBL/GenBank/DDBJ whole genome shotgun (WGS) entry which is preliminary data.</text>
</comment>
<name>A0ACB8UQ16_9EURO</name>
<gene>
    <name evidence="1" type="ORF">LOY88_005818</name>
</gene>
<proteinExistence type="predicted"/>
<dbReference type="EMBL" id="JALBCA010000113">
    <property type="protein sequence ID" value="KAI2382671.1"/>
    <property type="molecule type" value="Genomic_DNA"/>
</dbReference>
<reference evidence="1" key="1">
    <citation type="journal article" date="2022" name="bioRxiv">
        <title>Population genetic analysis of Ophidiomyces ophidiicola, the causative agent of snake fungal disease, indicates recent introductions to the USA.</title>
        <authorList>
            <person name="Ladner J.T."/>
            <person name="Palmer J.M."/>
            <person name="Ettinger C.L."/>
            <person name="Stajich J.E."/>
            <person name="Farrell T.M."/>
            <person name="Glorioso B.M."/>
            <person name="Lawson B."/>
            <person name="Price S.J."/>
            <person name="Stengle A.G."/>
            <person name="Grear D.A."/>
            <person name="Lorch J.M."/>
        </authorList>
    </citation>
    <scope>NUCLEOTIDE SEQUENCE</scope>
    <source>
        <strain evidence="1">NWHC 24266-5</strain>
    </source>
</reference>
<accession>A0ACB8UQ16</accession>
<sequence>MRLFHSLFLLGASSALQTPTQTYIPSKNSRTLDQFHSGYSVGISPSLLAAAPTDTAPSANGFPKKEDILTASDSNDVGIYCNHSKCYTSTILITRTYTVPVSHTTISTTRQTTTLATKSTTKSSIQWPTWWPSDIPTKEPPCSGDWCWWKTTVTKTVRESATPITVTVGITTTVTVPLTITYTEKETITKKDTTTVEETEYKTLTLTLSKTEYSTTTNSYTITDQKTVTDRRTVTDKHTVTDVVTTEQTLTLPPSTTTDVITLPAKTITNVITLPRSTSTVVKTLPAITVTLPGTTITLPPTTKTIVVTLPPSIITQTSTLPGMVTTVYRPATDQIITKTSNYISLCPSRTLNPTFTPTAPLPTDYIWGCPPGSLCKPMRSAMDGTCNFDVGPPSANFFCSPEECPASPSLHPPQYWGTPVVGSTVKKFIVSLGYYNLDPRKFGLGFDIFLFENATQSSEVGKRQVIKALPAVCYDECNNSVLEAQSKGDPEKLCRKGSAFLTHLDECNRCIRAHRQPNHGTFDDILRPDFESFLNLCKTLPGNSTVVPEPQLSHSTNQISQPTSEIESSSLLVSSPSSAPFASNSLNSSFPIPNSNIQTYQSLLFTRTPPSPPIRSTNSQPETSDTANSIRTEPPRTSSTTAAEFTGVAPIFKPLKYLHIFTNTLVVAFMLKFL</sequence>
<organism evidence="1">
    <name type="scientific">Ophidiomyces ophidiicola</name>
    <dbReference type="NCBI Taxonomy" id="1387563"/>
    <lineage>
        <taxon>Eukaryota</taxon>
        <taxon>Fungi</taxon>
        <taxon>Dikarya</taxon>
        <taxon>Ascomycota</taxon>
        <taxon>Pezizomycotina</taxon>
        <taxon>Eurotiomycetes</taxon>
        <taxon>Eurotiomycetidae</taxon>
        <taxon>Onygenales</taxon>
        <taxon>Onygenaceae</taxon>
        <taxon>Ophidiomyces</taxon>
    </lineage>
</organism>